<evidence type="ECO:0000256" key="10">
    <source>
        <dbReference type="ARBA" id="ARBA00023027"/>
    </source>
</evidence>
<accession>A0A8J7U4A3</accession>
<organism evidence="19 20">
    <name type="scientific">Acanthopleuribacter pedis</name>
    <dbReference type="NCBI Taxonomy" id="442870"/>
    <lineage>
        <taxon>Bacteria</taxon>
        <taxon>Pseudomonadati</taxon>
        <taxon>Acidobacteriota</taxon>
        <taxon>Holophagae</taxon>
        <taxon>Acanthopleuribacterales</taxon>
        <taxon>Acanthopleuribacteraceae</taxon>
        <taxon>Acanthopleuribacter</taxon>
    </lineage>
</organism>
<sequence>MSAKKGAGYTYAFAMGLCLVCSIGLSLAYTVLKPMQADNVRLDIVQNLFSAVGYTPDQIAELKPAEVLSKFESDFEVKVLDKDNNEADTAFMKKELLGLGYTEEALAKENAASMMNLFNRKVKLLARKADKKLEEYDPGYKALYVYQPGGTIEAYVVPIQGNGLWDIIKGYIALELDLNTVKGISFYEHAETPGLGARITEDWFKQNYVGKHILGNAGELVSITIAKGKVADSVPESKHDHWVDGISGATLTTKGINQFLYADLQKYEPYFKTLRN</sequence>
<keyword evidence="9 16" id="KW-1133">Transmembrane helix</keyword>
<gene>
    <name evidence="16 19" type="primary">nqrC</name>
    <name evidence="19" type="ORF">J3U88_12145</name>
</gene>
<keyword evidence="20" id="KW-1185">Reference proteome</keyword>
<comment type="caution">
    <text evidence="19">The sequence shown here is derived from an EMBL/GenBank/DDBJ whole genome shotgun (WGS) entry which is preliminary data.</text>
</comment>
<name>A0A8J7U4A3_9BACT</name>
<evidence type="ECO:0000256" key="12">
    <source>
        <dbReference type="ARBA" id="ARBA00023065"/>
    </source>
</evidence>
<keyword evidence="1 16" id="KW-0813">Transport</keyword>
<comment type="function">
    <text evidence="16">NQR complex catalyzes the reduction of ubiquinone-1 to ubiquinol by two successive reactions, coupled with the transport of Na(+) ions from the cytoplasm to the periplasm. NqrA to NqrE are probably involved in the second step, the conversion of ubisemiquinone to ubiquinol.</text>
</comment>
<proteinExistence type="inferred from homology"/>
<dbReference type="RefSeq" id="WP_207859030.1">
    <property type="nucleotide sequence ID" value="NZ_JAFREP010000008.1"/>
</dbReference>
<keyword evidence="5 16" id="KW-0285">Flavoprotein</keyword>
<comment type="caution">
    <text evidence="16">Lacks conserved residue(s) required for the propagation of feature annotation.</text>
</comment>
<dbReference type="GO" id="GO:0005886">
    <property type="term" value="C:plasma membrane"/>
    <property type="evidence" value="ECO:0007669"/>
    <property type="project" value="UniProtKB-SubCell"/>
</dbReference>
<dbReference type="HAMAP" id="MF_00427">
    <property type="entry name" value="NqrC"/>
    <property type="match status" value="1"/>
</dbReference>
<keyword evidence="8 16" id="KW-1278">Translocase</keyword>
<dbReference type="GO" id="GO:0010181">
    <property type="term" value="F:FMN binding"/>
    <property type="evidence" value="ECO:0007669"/>
    <property type="project" value="UniProtKB-UniRule"/>
</dbReference>
<evidence type="ECO:0000256" key="5">
    <source>
        <dbReference type="ARBA" id="ARBA00022630"/>
    </source>
</evidence>
<keyword evidence="3" id="KW-0997">Cell inner membrane</keyword>
<dbReference type="AlphaFoldDB" id="A0A8J7U4A3"/>
<evidence type="ECO:0000256" key="8">
    <source>
        <dbReference type="ARBA" id="ARBA00022967"/>
    </source>
</evidence>
<evidence type="ECO:0000256" key="1">
    <source>
        <dbReference type="ARBA" id="ARBA00022448"/>
    </source>
</evidence>
<protein>
    <recommendedName>
        <fullName evidence="16 17">Na(+)-translocating NADH-quinone reductase subunit C</fullName>
        <shortName evidence="16 17">Na(+)-NQR subunit C</shortName>
        <shortName evidence="16 17">Na(+)-translocating NQR subunit C</shortName>
        <ecNumber evidence="16 17">7.2.1.1</ecNumber>
    </recommendedName>
    <alternativeName>
        <fullName evidence="16 17">NQR complex subunit C</fullName>
    </alternativeName>
    <alternativeName>
        <fullName evidence="16 17">NQR-1 subunit C</fullName>
    </alternativeName>
</protein>
<dbReference type="Pfam" id="PF04205">
    <property type="entry name" value="FMN_bind"/>
    <property type="match status" value="1"/>
</dbReference>
<evidence type="ECO:0000256" key="4">
    <source>
        <dbReference type="ARBA" id="ARBA00022553"/>
    </source>
</evidence>
<evidence type="ECO:0000313" key="19">
    <source>
        <dbReference type="EMBL" id="MBO1319213.1"/>
    </source>
</evidence>
<dbReference type="Proteomes" id="UP000664417">
    <property type="component" value="Unassembled WGS sequence"/>
</dbReference>
<dbReference type="NCBIfam" id="TIGR01938">
    <property type="entry name" value="nqrC"/>
    <property type="match status" value="1"/>
</dbReference>
<evidence type="ECO:0000256" key="13">
    <source>
        <dbReference type="ARBA" id="ARBA00023075"/>
    </source>
</evidence>
<comment type="subcellular location">
    <subcellularLocation>
        <location evidence="16">Cell membrane</location>
        <topology evidence="16">Single-pass membrane protein</topology>
    </subcellularLocation>
</comment>
<keyword evidence="10 16" id="KW-0520">NAD</keyword>
<keyword evidence="14 16" id="KW-0472">Membrane</keyword>
<dbReference type="PANTHER" id="PTHR37838:SF1">
    <property type="entry name" value="NA(+)-TRANSLOCATING NADH-QUINONE REDUCTASE SUBUNIT C"/>
    <property type="match status" value="1"/>
</dbReference>
<dbReference type="PIRSF" id="PIRSF009437">
    <property type="entry name" value="NQR-1_subunit_C"/>
    <property type="match status" value="1"/>
</dbReference>
<dbReference type="GO" id="GO:0016655">
    <property type="term" value="F:oxidoreductase activity, acting on NAD(P)H, quinone or similar compound as acceptor"/>
    <property type="evidence" value="ECO:0007669"/>
    <property type="project" value="UniProtKB-UniRule"/>
</dbReference>
<evidence type="ECO:0000256" key="7">
    <source>
        <dbReference type="ARBA" id="ARBA00022692"/>
    </source>
</evidence>
<evidence type="ECO:0000256" key="9">
    <source>
        <dbReference type="ARBA" id="ARBA00022989"/>
    </source>
</evidence>
<keyword evidence="4 16" id="KW-0597">Phosphoprotein</keyword>
<comment type="similarity">
    <text evidence="16 17">Belongs to the NqrC family.</text>
</comment>
<keyword evidence="6 16" id="KW-0288">FMN</keyword>
<evidence type="ECO:0000256" key="6">
    <source>
        <dbReference type="ARBA" id="ARBA00022643"/>
    </source>
</evidence>
<keyword evidence="13 16" id="KW-0830">Ubiquinone</keyword>
<dbReference type="EC" id="7.2.1.1" evidence="16 17"/>
<dbReference type="PANTHER" id="PTHR37838">
    <property type="entry name" value="NA(+)-TRANSLOCATING NADH-QUINONE REDUCTASE SUBUNIT C"/>
    <property type="match status" value="1"/>
</dbReference>
<comment type="cofactor">
    <cofactor evidence="16 17">
        <name>FMN</name>
        <dbReference type="ChEBI" id="CHEBI:58210"/>
    </cofactor>
</comment>
<keyword evidence="11 16" id="KW-0915">Sodium</keyword>
<evidence type="ECO:0000256" key="14">
    <source>
        <dbReference type="ARBA" id="ARBA00023136"/>
    </source>
</evidence>
<reference evidence="19" key="1">
    <citation type="submission" date="2021-03" db="EMBL/GenBank/DDBJ databases">
        <authorList>
            <person name="Wang G."/>
        </authorList>
    </citation>
    <scope>NUCLEOTIDE SEQUENCE</scope>
    <source>
        <strain evidence="19">KCTC 12899</strain>
    </source>
</reference>
<dbReference type="GO" id="GO:0006814">
    <property type="term" value="P:sodium ion transport"/>
    <property type="evidence" value="ECO:0007669"/>
    <property type="project" value="UniProtKB-UniRule"/>
</dbReference>
<evidence type="ECO:0000256" key="17">
    <source>
        <dbReference type="PIRNR" id="PIRNR009437"/>
    </source>
</evidence>
<feature type="modified residue" description="FMN phosphoryl threonine" evidence="16">
    <location>
        <position position="250"/>
    </location>
</feature>
<dbReference type="SMART" id="SM00900">
    <property type="entry name" value="FMN_bind"/>
    <property type="match status" value="1"/>
</dbReference>
<evidence type="ECO:0000256" key="15">
    <source>
        <dbReference type="ARBA" id="ARBA00023201"/>
    </source>
</evidence>
<evidence type="ECO:0000256" key="16">
    <source>
        <dbReference type="HAMAP-Rule" id="MF_00427"/>
    </source>
</evidence>
<feature type="domain" description="FMN-binding" evidence="18">
    <location>
        <begin position="163"/>
        <end position="267"/>
    </location>
</feature>
<keyword evidence="7 16" id="KW-0812">Transmembrane</keyword>
<evidence type="ECO:0000256" key="11">
    <source>
        <dbReference type="ARBA" id="ARBA00023053"/>
    </source>
</evidence>
<keyword evidence="15 16" id="KW-0739">Sodium transport</keyword>
<evidence type="ECO:0000259" key="18">
    <source>
        <dbReference type="SMART" id="SM00900"/>
    </source>
</evidence>
<dbReference type="InterPro" id="IPR010204">
    <property type="entry name" value="NqrC"/>
</dbReference>
<evidence type="ECO:0000313" key="20">
    <source>
        <dbReference type="Proteomes" id="UP000664417"/>
    </source>
</evidence>
<comment type="subunit">
    <text evidence="16 17">Composed of six subunits; NqrA, NqrB, NqrC, NqrD, NqrE and NqrF.</text>
</comment>
<dbReference type="InterPro" id="IPR007329">
    <property type="entry name" value="FMN-bd"/>
</dbReference>
<keyword evidence="2 16" id="KW-1003">Cell membrane</keyword>
<comment type="catalytic activity">
    <reaction evidence="16 17">
        <text>a ubiquinone + n Na(+)(in) + NADH + H(+) = a ubiquinol + n Na(+)(out) + NAD(+)</text>
        <dbReference type="Rhea" id="RHEA:47748"/>
        <dbReference type="Rhea" id="RHEA-COMP:9565"/>
        <dbReference type="Rhea" id="RHEA-COMP:9566"/>
        <dbReference type="ChEBI" id="CHEBI:15378"/>
        <dbReference type="ChEBI" id="CHEBI:16389"/>
        <dbReference type="ChEBI" id="CHEBI:17976"/>
        <dbReference type="ChEBI" id="CHEBI:29101"/>
        <dbReference type="ChEBI" id="CHEBI:57540"/>
        <dbReference type="ChEBI" id="CHEBI:57945"/>
        <dbReference type="EC" id="7.2.1.1"/>
    </reaction>
</comment>
<evidence type="ECO:0000256" key="3">
    <source>
        <dbReference type="ARBA" id="ARBA00022519"/>
    </source>
</evidence>
<evidence type="ECO:0000256" key="2">
    <source>
        <dbReference type="ARBA" id="ARBA00022475"/>
    </source>
</evidence>
<keyword evidence="12 16" id="KW-0406">Ion transport</keyword>
<dbReference type="EMBL" id="JAFREP010000008">
    <property type="protein sequence ID" value="MBO1319213.1"/>
    <property type="molecule type" value="Genomic_DNA"/>
</dbReference>